<protein>
    <recommendedName>
        <fullName evidence="3">Secreted protein</fullName>
    </recommendedName>
</protein>
<dbReference type="AlphaFoldDB" id="A0A7R9F726"/>
<keyword evidence="1" id="KW-0732">Signal</keyword>
<evidence type="ECO:0000256" key="1">
    <source>
        <dbReference type="SAM" id="SignalP"/>
    </source>
</evidence>
<proteinExistence type="predicted"/>
<name>A0A7R9F726_9NEOP</name>
<feature type="signal peptide" evidence="1">
    <location>
        <begin position="1"/>
        <end position="32"/>
    </location>
</feature>
<evidence type="ECO:0008006" key="3">
    <source>
        <dbReference type="Google" id="ProtNLM"/>
    </source>
</evidence>
<gene>
    <name evidence="2" type="ORF">TBIB3V08_LOCUS10421</name>
</gene>
<feature type="chain" id="PRO_5031234796" description="Secreted protein" evidence="1">
    <location>
        <begin position="33"/>
        <end position="183"/>
    </location>
</feature>
<organism evidence="2">
    <name type="scientific">Timema bartmani</name>
    <dbReference type="NCBI Taxonomy" id="61472"/>
    <lineage>
        <taxon>Eukaryota</taxon>
        <taxon>Metazoa</taxon>
        <taxon>Ecdysozoa</taxon>
        <taxon>Arthropoda</taxon>
        <taxon>Hexapoda</taxon>
        <taxon>Insecta</taxon>
        <taxon>Pterygota</taxon>
        <taxon>Neoptera</taxon>
        <taxon>Polyneoptera</taxon>
        <taxon>Phasmatodea</taxon>
        <taxon>Timematodea</taxon>
        <taxon>Timematoidea</taxon>
        <taxon>Timematidae</taxon>
        <taxon>Timema</taxon>
    </lineage>
</organism>
<dbReference type="EMBL" id="OD569617">
    <property type="protein sequence ID" value="CAD7448129.1"/>
    <property type="molecule type" value="Genomic_DNA"/>
</dbReference>
<evidence type="ECO:0000313" key="2">
    <source>
        <dbReference type="EMBL" id="CAD7448129.1"/>
    </source>
</evidence>
<sequence length="183" mass="21153">MQHYMRRGMPLASHLVQPYLFSLLHLFPCITALRDVAESTCCWRHCNHRHFTAWTRPDCCNVLPGSCPKCSCASSRKSGCMRQDARGMLQGAPLIMLQEKKAYPKCPCTTYVLSVALDENLLKNIFKYRNILNRSTRQEVILKEMKMFTFQVTLIANICSELSRNRRFSAIFAILNDVRDNRD</sequence>
<accession>A0A7R9F726</accession>
<reference evidence="2" key="1">
    <citation type="submission" date="2020-11" db="EMBL/GenBank/DDBJ databases">
        <authorList>
            <person name="Tran Van P."/>
        </authorList>
    </citation>
    <scope>NUCLEOTIDE SEQUENCE</scope>
</reference>